<evidence type="ECO:0000313" key="1">
    <source>
        <dbReference type="EMBL" id="ERM98099.1"/>
    </source>
</evidence>
<dbReference type="HOGENOM" id="CLU_1322504_0_0_1"/>
<gene>
    <name evidence="1" type="ORF">AMTR_s00241p00020730</name>
</gene>
<protein>
    <submittedName>
        <fullName evidence="1">Uncharacterized protein</fullName>
    </submittedName>
</protein>
<proteinExistence type="predicted"/>
<accession>W1NTY5</accession>
<name>W1NTY5_AMBTC</name>
<dbReference type="Proteomes" id="UP000017836">
    <property type="component" value="Unassembled WGS sequence"/>
</dbReference>
<organism evidence="1 2">
    <name type="scientific">Amborella trichopoda</name>
    <dbReference type="NCBI Taxonomy" id="13333"/>
    <lineage>
        <taxon>Eukaryota</taxon>
        <taxon>Viridiplantae</taxon>
        <taxon>Streptophyta</taxon>
        <taxon>Embryophyta</taxon>
        <taxon>Tracheophyta</taxon>
        <taxon>Spermatophyta</taxon>
        <taxon>Magnoliopsida</taxon>
        <taxon>Amborellales</taxon>
        <taxon>Amborellaceae</taxon>
        <taxon>Amborella</taxon>
    </lineage>
</organism>
<sequence length="208" mass="22971">MVLLWAMFYFKRRVSRGLNGNDGNGTTISTGGKTAVDTTISKEGGEIDGNNTTIYQRGGEIDGNNTTISNRAGETAVYNTVDGGNDTVAHQMDENEDEVDKNEIKQGNINRGYKITELVEDGMQVMEMILQYPKKKVKLTWILQYPKEEELMEMIPQYRKIDGNDSTISNGGGAAVVDDIVIGGNDTAAHLVDENEDKEDEVDKNEIK</sequence>
<reference evidence="2" key="1">
    <citation type="journal article" date="2013" name="Science">
        <title>The Amborella genome and the evolution of flowering plants.</title>
        <authorList>
            <consortium name="Amborella Genome Project"/>
        </authorList>
    </citation>
    <scope>NUCLEOTIDE SEQUENCE [LARGE SCALE GENOMIC DNA]</scope>
</reference>
<dbReference type="EMBL" id="KI395488">
    <property type="protein sequence ID" value="ERM98099.1"/>
    <property type="molecule type" value="Genomic_DNA"/>
</dbReference>
<dbReference type="Gramene" id="ERM98099">
    <property type="protein sequence ID" value="ERM98099"/>
    <property type="gene ID" value="AMTR_s00241p00020730"/>
</dbReference>
<evidence type="ECO:0000313" key="2">
    <source>
        <dbReference type="Proteomes" id="UP000017836"/>
    </source>
</evidence>
<keyword evidence="2" id="KW-1185">Reference proteome</keyword>
<dbReference type="AlphaFoldDB" id="W1NTY5"/>